<evidence type="ECO:0000313" key="2">
    <source>
        <dbReference type="EMBL" id="VUC29805.1"/>
    </source>
</evidence>
<feature type="region of interest" description="Disordered" evidence="1">
    <location>
        <begin position="389"/>
        <end position="421"/>
    </location>
</feature>
<organism evidence="2 3">
    <name type="scientific">Bionectria ochroleuca</name>
    <name type="common">Gliocladium roseum</name>
    <dbReference type="NCBI Taxonomy" id="29856"/>
    <lineage>
        <taxon>Eukaryota</taxon>
        <taxon>Fungi</taxon>
        <taxon>Dikarya</taxon>
        <taxon>Ascomycota</taxon>
        <taxon>Pezizomycotina</taxon>
        <taxon>Sordariomycetes</taxon>
        <taxon>Hypocreomycetidae</taxon>
        <taxon>Hypocreales</taxon>
        <taxon>Bionectriaceae</taxon>
        <taxon>Clonostachys</taxon>
    </lineage>
</organism>
<protein>
    <submittedName>
        <fullName evidence="2">Uncharacterized protein</fullName>
    </submittedName>
</protein>
<feature type="region of interest" description="Disordered" evidence="1">
    <location>
        <begin position="93"/>
        <end position="115"/>
    </location>
</feature>
<feature type="compositionally biased region" description="Basic and acidic residues" evidence="1">
    <location>
        <begin position="445"/>
        <end position="462"/>
    </location>
</feature>
<comment type="caution">
    <text evidence="2">The sequence shown here is derived from an EMBL/GenBank/DDBJ whole genome shotgun (WGS) entry which is preliminary data.</text>
</comment>
<proteinExistence type="predicted"/>
<feature type="region of interest" description="Disordered" evidence="1">
    <location>
        <begin position="440"/>
        <end position="462"/>
    </location>
</feature>
<keyword evidence="3" id="KW-1185">Reference proteome</keyword>
<accession>A0ABY6UF42</accession>
<dbReference type="EMBL" id="CABFNS010000810">
    <property type="protein sequence ID" value="VUC29805.1"/>
    <property type="molecule type" value="Genomic_DNA"/>
</dbReference>
<evidence type="ECO:0000313" key="3">
    <source>
        <dbReference type="Proteomes" id="UP000766486"/>
    </source>
</evidence>
<evidence type="ECO:0000256" key="1">
    <source>
        <dbReference type="SAM" id="MobiDB-lite"/>
    </source>
</evidence>
<feature type="non-terminal residue" evidence="2">
    <location>
        <position position="462"/>
    </location>
</feature>
<name>A0ABY6UF42_BIOOC</name>
<sequence>MATTTAEEVVLTSEVLERLEPQVRINRWDKFELPDGPLPTLDKFAMRGGPDLSDLRFDHYNLCILDAGVGPSGNHVDDIPEQHNILPPGEEFPGPHISHAVGSQDHHDPSIRDAPVGPSSDRFYEILEQHDIFSLGEEFPGQLMSTNDLERMETWVRNTLDHIDMPLIPISSQDFLVFRRLGASKLLDNVWEGVEEHLNLKRFAVDDESVNNAENLTFRPEVSMTNQETDPIVARFCDGADHLDLEQEVHVQLGAAIDPSANSEGPIAPNFFLEVQPPSEPPVILKNKARLAGAYGAKAIYTLRRHLEGPDASIINYNELLAFTATFEDNNLKMYGHSVQPRERDGLLIVRMEQIASFAVDSDVETCRRAAKMLWGLRVEATRVRAEAVGGANRRHRGDEEPATFLPESEGDDGRTRGQEESIDLTFMSSQLMNISRAEQTVMEPMREGEADEPNREGEEPG</sequence>
<dbReference type="Proteomes" id="UP000766486">
    <property type="component" value="Unassembled WGS sequence"/>
</dbReference>
<gene>
    <name evidence="2" type="ORF">CLO192961_LOCUS268164</name>
</gene>
<reference evidence="2 3" key="1">
    <citation type="submission" date="2019-06" db="EMBL/GenBank/DDBJ databases">
        <authorList>
            <person name="Broberg M."/>
        </authorList>
    </citation>
    <scope>NUCLEOTIDE SEQUENCE [LARGE SCALE GENOMIC DNA]</scope>
</reference>